<reference evidence="1 2" key="1">
    <citation type="submission" date="2016-10" db="EMBL/GenBank/DDBJ databases">
        <title>Paenibacillus species isolates.</title>
        <authorList>
            <person name="Beno S.M."/>
        </authorList>
    </citation>
    <scope>NUCLEOTIDE SEQUENCE [LARGE SCALE GENOMIC DNA]</scope>
    <source>
        <strain evidence="1 2">FSL H7-0604</strain>
    </source>
</reference>
<proteinExistence type="predicted"/>
<comment type="caution">
    <text evidence="1">The sequence shown here is derived from an EMBL/GenBank/DDBJ whole genome shotgun (WGS) entry which is preliminary data.</text>
</comment>
<evidence type="ECO:0000313" key="2">
    <source>
        <dbReference type="Proteomes" id="UP000187465"/>
    </source>
</evidence>
<gene>
    <name evidence="1" type="ORF">BJP51_04105</name>
</gene>
<dbReference type="Proteomes" id="UP000187465">
    <property type="component" value="Unassembled WGS sequence"/>
</dbReference>
<dbReference type="RefSeq" id="WP_036684308.1">
    <property type="nucleotide sequence ID" value="NZ_MKQK01000047.1"/>
</dbReference>
<dbReference type="EMBL" id="MKQP01000045">
    <property type="protein sequence ID" value="OMD25440.1"/>
    <property type="molecule type" value="Genomic_DNA"/>
</dbReference>
<name>A0A1R0X0B5_9BACL</name>
<dbReference type="AlphaFoldDB" id="A0A1R0X0B5"/>
<evidence type="ECO:0000313" key="1">
    <source>
        <dbReference type="EMBL" id="OMD25440.1"/>
    </source>
</evidence>
<protein>
    <submittedName>
        <fullName evidence="1">Uncharacterized protein</fullName>
    </submittedName>
</protein>
<accession>A0A1R0X0B5</accession>
<organism evidence="1 2">
    <name type="scientific">Paenibacillus odorifer</name>
    <dbReference type="NCBI Taxonomy" id="189426"/>
    <lineage>
        <taxon>Bacteria</taxon>
        <taxon>Bacillati</taxon>
        <taxon>Bacillota</taxon>
        <taxon>Bacilli</taxon>
        <taxon>Bacillales</taxon>
        <taxon>Paenibacillaceae</taxon>
        <taxon>Paenibacillus</taxon>
    </lineage>
</organism>
<sequence length="86" mass="9892">MTAAERREKYLLNEFDRIFESLEYRLFEHLAAADHIVAKIISEASTAGVGLSTSQKVVRARIEDMIDQIAEKRELETPKRARKDSK</sequence>